<feature type="compositionally biased region" description="Basic and acidic residues" evidence="7">
    <location>
        <begin position="68"/>
        <end position="78"/>
    </location>
</feature>
<feature type="region of interest" description="Disordered" evidence="7">
    <location>
        <begin position="1"/>
        <end position="113"/>
    </location>
</feature>
<accession>A0A8H3USD1</accession>
<dbReference type="Proteomes" id="UP000447873">
    <property type="component" value="Unassembled WGS sequence"/>
</dbReference>
<evidence type="ECO:0000256" key="5">
    <source>
        <dbReference type="ARBA" id="ARBA00022989"/>
    </source>
</evidence>
<dbReference type="GO" id="GO:0005774">
    <property type="term" value="C:vacuolar membrane"/>
    <property type="evidence" value="ECO:0007669"/>
    <property type="project" value="TreeGrafter"/>
</dbReference>
<feature type="transmembrane region" description="Helical" evidence="8">
    <location>
        <begin position="487"/>
        <end position="511"/>
    </location>
</feature>
<evidence type="ECO:0000313" key="12">
    <source>
        <dbReference type="Proteomes" id="UP000447873"/>
    </source>
</evidence>
<feature type="transmembrane region" description="Helical" evidence="8">
    <location>
        <begin position="120"/>
        <end position="141"/>
    </location>
</feature>
<dbReference type="PANTHER" id="PTHR11827:SF72">
    <property type="entry name" value="GH08340P"/>
    <property type="match status" value="1"/>
</dbReference>
<reference evidence="11 12" key="1">
    <citation type="submission" date="2018-12" db="EMBL/GenBank/DDBJ databases">
        <title>Venturia inaequalis Genome Resource.</title>
        <authorList>
            <person name="Lichtner F.J."/>
        </authorList>
    </citation>
    <scope>NUCLEOTIDE SEQUENCE [LARGE SCALE GENOMIC DNA]</scope>
    <source>
        <strain evidence="11 12">120213</strain>
    </source>
</reference>
<dbReference type="InterPro" id="IPR018491">
    <property type="entry name" value="SLC12_C"/>
</dbReference>
<feature type="transmembrane region" description="Helical" evidence="8">
    <location>
        <begin position="523"/>
        <end position="542"/>
    </location>
</feature>
<dbReference type="GO" id="GO:0034486">
    <property type="term" value="P:vacuolar transmembrane transport"/>
    <property type="evidence" value="ECO:0007669"/>
    <property type="project" value="TreeGrafter"/>
</dbReference>
<evidence type="ECO:0000256" key="7">
    <source>
        <dbReference type="SAM" id="MobiDB-lite"/>
    </source>
</evidence>
<feature type="domain" description="Amino acid permease/ SLC12A" evidence="9">
    <location>
        <begin position="126"/>
        <end position="601"/>
    </location>
</feature>
<feature type="transmembrane region" description="Helical" evidence="8">
    <location>
        <begin position="199"/>
        <end position="223"/>
    </location>
</feature>
<evidence type="ECO:0000256" key="6">
    <source>
        <dbReference type="ARBA" id="ARBA00023136"/>
    </source>
</evidence>
<comment type="caution">
    <text evidence="11">The sequence shown here is derived from an EMBL/GenBank/DDBJ whole genome shotgun (WGS) entry which is preliminary data.</text>
</comment>
<proteinExistence type="inferred from homology"/>
<name>A0A8H3USD1_VENIN</name>
<evidence type="ECO:0000259" key="9">
    <source>
        <dbReference type="Pfam" id="PF00324"/>
    </source>
</evidence>
<dbReference type="Gene3D" id="1.20.1740.10">
    <property type="entry name" value="Amino acid/polyamine transporter I"/>
    <property type="match status" value="1"/>
</dbReference>
<feature type="transmembrane region" description="Helical" evidence="8">
    <location>
        <begin position="249"/>
        <end position="270"/>
    </location>
</feature>
<dbReference type="FunFam" id="1.20.1740.10:FF:000013">
    <property type="entry name" value="Solute carrier family 12 member"/>
    <property type="match status" value="1"/>
</dbReference>
<feature type="region of interest" description="Disordered" evidence="7">
    <location>
        <begin position="1051"/>
        <end position="1096"/>
    </location>
</feature>
<keyword evidence="6 8" id="KW-0472">Membrane</keyword>
<feature type="region of interest" description="Disordered" evidence="7">
    <location>
        <begin position="711"/>
        <end position="749"/>
    </location>
</feature>
<feature type="compositionally biased region" description="Low complexity" evidence="7">
    <location>
        <begin position="48"/>
        <end position="59"/>
    </location>
</feature>
<feature type="transmembrane region" description="Helical" evidence="8">
    <location>
        <begin position="153"/>
        <end position="178"/>
    </location>
</feature>
<feature type="transmembrane region" description="Helical" evidence="8">
    <location>
        <begin position="415"/>
        <end position="437"/>
    </location>
</feature>
<feature type="transmembrane region" description="Helical" evidence="8">
    <location>
        <begin position="277"/>
        <end position="295"/>
    </location>
</feature>
<evidence type="ECO:0000256" key="8">
    <source>
        <dbReference type="SAM" id="Phobius"/>
    </source>
</evidence>
<feature type="transmembrane region" description="Helical" evidence="8">
    <location>
        <begin position="374"/>
        <end position="395"/>
    </location>
</feature>
<dbReference type="GO" id="GO:0006884">
    <property type="term" value="P:cell volume homeostasis"/>
    <property type="evidence" value="ECO:0007669"/>
    <property type="project" value="TreeGrafter"/>
</dbReference>
<dbReference type="OrthoDB" id="2020542at2759"/>
<dbReference type="Pfam" id="PF00324">
    <property type="entry name" value="AA_permease"/>
    <property type="match status" value="1"/>
</dbReference>
<evidence type="ECO:0000256" key="1">
    <source>
        <dbReference type="ARBA" id="ARBA00004141"/>
    </source>
</evidence>
<dbReference type="EMBL" id="WNWS01000220">
    <property type="protein sequence ID" value="KAE9974388.1"/>
    <property type="molecule type" value="Genomic_DNA"/>
</dbReference>
<feature type="transmembrane region" description="Helical" evidence="8">
    <location>
        <begin position="341"/>
        <end position="362"/>
    </location>
</feature>
<dbReference type="InterPro" id="IPR004842">
    <property type="entry name" value="SLC12A_fam"/>
</dbReference>
<feature type="domain" description="SLC12A transporter C-terminal" evidence="10">
    <location>
        <begin position="1270"/>
        <end position="1335"/>
    </location>
</feature>
<feature type="domain" description="SLC12A transporter C-terminal" evidence="10">
    <location>
        <begin position="614"/>
        <end position="699"/>
    </location>
</feature>
<comment type="subcellular location">
    <subcellularLocation>
        <location evidence="1">Membrane</location>
        <topology evidence="1">Multi-pass membrane protein</topology>
    </subcellularLocation>
</comment>
<evidence type="ECO:0000256" key="2">
    <source>
        <dbReference type="ARBA" id="ARBA00010593"/>
    </source>
</evidence>
<evidence type="ECO:0000259" key="10">
    <source>
        <dbReference type="Pfam" id="PF03522"/>
    </source>
</evidence>
<feature type="compositionally biased region" description="Acidic residues" evidence="7">
    <location>
        <begin position="1062"/>
        <end position="1076"/>
    </location>
</feature>
<evidence type="ECO:0000313" key="11">
    <source>
        <dbReference type="EMBL" id="KAE9974388.1"/>
    </source>
</evidence>
<dbReference type="PANTHER" id="PTHR11827">
    <property type="entry name" value="SOLUTE CARRIER FAMILY 12, CATION COTRANSPORTERS"/>
    <property type="match status" value="1"/>
</dbReference>
<sequence length="1337" mass="147160">MNHDQPSRRPVHRSRSNFAARTATDADDQLGRRWSIFKSTPSPRDEGPSTSTSPGQSTGFFQRFFHRSNSDERHDTRSRNASQHRSASKEPLLDKRKHGRDVRPRLKSTVNQNGPAGAKLGTFAGVFVPTTLNVLSILMFLRFGFILGQSGVLGMMGMLIACYAINLLTTMSISAIATNGTVRGGGAYYLLSRSLGPEFGGSIGMVFYLGCVFNTGMNAVGLIDCLRYNFGATSGGWSQWLPDGFWYNYLWATAVLVFCTAVCLAGSGLFARASNGLLVILLVATFSIPISTIFMNPFESKRLGIEYTGPSMDTFKGNLMPHFTKGADGSQLKGRETWQDLFGILFPATGGIFAGASMSGDLKHPSKAIPKGTLYGLLMTFFSYTIVILAMGATITRTSFYHNVNVIQDVNVSGVVVLLGEIATSLFSSLMGVIGSAKLLQALARDKLIPGLSIFGQGTKNGDEPTYAIIVTYAVAQLTMLADINQIASFVTMTYLLTFIITNLACFLLTIGSAPNFRPSFHFFNWQTAFFGTLVSAAVMFFVDRLYAAMSVGIMAFIFLLIHYTTPPKSWGDVSQSLIYHQVRKYLLRLRSDHIKFWRPSVLLLVNDPRRQYKLIQFCNSLKKGGLFILGHVIVTQDFPGAVAEAKQQQSNWQKYIDFSKIKAFINISISPAVEWGARNVVLGAGLGGMRPNIVVMGFFNLNDLRHSQTLLDIPSPQPSRPASVRSVDMKASKDPKSPKPKDPRKRVKKDLETLRGRLPTDINRPEGAIGACSYMTVLEDMVLRLQINVAIGKGFQELELPAPKPTKTERALSWLGWKEIDENDNTKKYIDLWPIQMSAEICAEGDGNENKKAMLTSNFDTYTLILQLGCILDTVPSWKRAFKIRVCVFVEYESDVEEERGRVTSLLNNLRIQAEVLVFWLASGSLKTYEIVVNGKRGNEYAQALSDVNDTLEDEEWWDDVQKLRGMRGKLSVVEQLAEMENILDSTASWPTSSYQHGRQLESNVIKFEGLRKMMRKAKRRASIGTQFRVSMKANSSALDPDLILSHPAYDSASESASSSDEADSDDSAVSEADVDDYKSDIEVPRSPIKRSKSVGDSMRPLFLRDKLGKISSSRPEMTPPLLPIANTKDTVVPESLLSDTTARPQAPRREKKIEALNPRIESKRPSNLRQQSFPRFTSRPVPATKVATEETELGGRSIMFAEGYSPPAKGGPKQSIYATSPSRPTAPASDPSSASSSNATPQSGIPASGFPALGAIPLTFNDLPCRAQHLILNELINRHSAETCTLMTTLPSPVLGTCDSELESVRYLSDLEVLCQGLPPVLLVHSNSMTVTTNL</sequence>
<keyword evidence="4 8" id="KW-0812">Transmembrane</keyword>
<dbReference type="Pfam" id="PF03522">
    <property type="entry name" value="SLC12"/>
    <property type="match status" value="2"/>
</dbReference>
<evidence type="ECO:0000256" key="4">
    <source>
        <dbReference type="ARBA" id="ARBA00022692"/>
    </source>
</evidence>
<protein>
    <recommendedName>
        <fullName evidence="13">Cation chloride cotransporter</fullName>
    </recommendedName>
</protein>
<dbReference type="GO" id="GO:0015379">
    <property type="term" value="F:potassium:chloride symporter activity"/>
    <property type="evidence" value="ECO:0007669"/>
    <property type="project" value="TreeGrafter"/>
</dbReference>
<feature type="compositionally biased region" description="Low complexity" evidence="7">
    <location>
        <begin position="1052"/>
        <end position="1061"/>
    </location>
</feature>
<comment type="similarity">
    <text evidence="2">Belongs to the SLC12A transporter family.</text>
</comment>
<gene>
    <name evidence="11" type="ORF">EG328_003903</name>
</gene>
<feature type="compositionally biased region" description="Polar residues" evidence="7">
    <location>
        <begin position="1167"/>
        <end position="1177"/>
    </location>
</feature>
<dbReference type="GO" id="GO:0055064">
    <property type="term" value="P:chloride ion homeostasis"/>
    <property type="evidence" value="ECO:0007669"/>
    <property type="project" value="TreeGrafter"/>
</dbReference>
<feature type="compositionally biased region" description="Low complexity" evidence="7">
    <location>
        <begin position="1220"/>
        <end position="1245"/>
    </location>
</feature>
<dbReference type="GO" id="GO:0055075">
    <property type="term" value="P:potassium ion homeostasis"/>
    <property type="evidence" value="ECO:0007669"/>
    <property type="project" value="TreeGrafter"/>
</dbReference>
<dbReference type="InterPro" id="IPR004841">
    <property type="entry name" value="AA-permease/SLC12A_dom"/>
</dbReference>
<organism evidence="11 12">
    <name type="scientific">Venturia inaequalis</name>
    <name type="common">Apple scab fungus</name>
    <dbReference type="NCBI Taxonomy" id="5025"/>
    <lineage>
        <taxon>Eukaryota</taxon>
        <taxon>Fungi</taxon>
        <taxon>Dikarya</taxon>
        <taxon>Ascomycota</taxon>
        <taxon>Pezizomycotina</taxon>
        <taxon>Dothideomycetes</taxon>
        <taxon>Pleosporomycetidae</taxon>
        <taxon>Venturiales</taxon>
        <taxon>Venturiaceae</taxon>
        <taxon>Venturia</taxon>
    </lineage>
</organism>
<evidence type="ECO:0008006" key="13">
    <source>
        <dbReference type="Google" id="ProtNLM"/>
    </source>
</evidence>
<keyword evidence="5 8" id="KW-1133">Transmembrane helix</keyword>
<feature type="compositionally biased region" description="Basic and acidic residues" evidence="7">
    <location>
        <begin position="728"/>
        <end position="742"/>
    </location>
</feature>
<feature type="region of interest" description="Disordered" evidence="7">
    <location>
        <begin position="1165"/>
        <end position="1247"/>
    </location>
</feature>
<evidence type="ECO:0000256" key="3">
    <source>
        <dbReference type="ARBA" id="ARBA00022448"/>
    </source>
</evidence>
<keyword evidence="3" id="KW-0813">Transport</keyword>
<feature type="transmembrane region" description="Helical" evidence="8">
    <location>
        <begin position="547"/>
        <end position="566"/>
    </location>
</feature>